<dbReference type="InterPro" id="IPR039223">
    <property type="entry name" value="AATF/Bfr2"/>
</dbReference>
<dbReference type="InParanoid" id="A0A1V9X4Z6"/>
<proteinExistence type="predicted"/>
<evidence type="ECO:0000259" key="2">
    <source>
        <dbReference type="Pfam" id="PF13339"/>
    </source>
</evidence>
<dbReference type="Proteomes" id="UP000192247">
    <property type="component" value="Unassembled WGS sequence"/>
</dbReference>
<dbReference type="GO" id="GO:0005730">
    <property type="term" value="C:nucleolus"/>
    <property type="evidence" value="ECO:0007669"/>
    <property type="project" value="TreeGrafter"/>
</dbReference>
<gene>
    <name evidence="3" type="ORF">BIW11_12896</name>
</gene>
<dbReference type="InterPro" id="IPR025160">
    <property type="entry name" value="AATF"/>
</dbReference>
<comment type="caution">
    <text evidence="3">The sequence shown here is derived from an EMBL/GenBank/DDBJ whole genome shotgun (WGS) entry which is preliminary data.</text>
</comment>
<feature type="compositionally biased region" description="Basic and acidic residues" evidence="1">
    <location>
        <begin position="115"/>
        <end position="126"/>
    </location>
</feature>
<sequence length="450" mass="51991">MSLVKELKALNLTAPKEKDTEEIFNEENAGEVTPVVTDCETLPTRPSATLITERKYEGRTVFRKEIFMLEDEEFPDEQFELDPDLYDIQDECQETNTGSVEDTSEENTDEVEAFISDREKRNDGVDKSYNDFACEEERIQKVLENLQDGENFGAYENFDDESIQEKNDNDDHNEDDEREVDDEVDHNISRYVNRIKESSEGSRSKHTNIGNKFRRLEKSVVKKFSGEDVAEDVRKGRCIGHQLKIWDKLLEYRIQFQRVLTLSNQLPPCDLFGTVMKEFFTDPKNRRLYIEGLKKIDKTFKQLAEIQQQLVNMHPDVKKSIEKWNVRGADFDNNNNETSSDTEEISSDIASGYSESDEEQKNQASKSRVTKRLRDEGVSGREFATMGATLHKKHCTDITALRTIEKFYKKFLPFSNDLFSSIFGKHPTSSRCEISANVTKNDIAAFKLFS</sequence>
<organism evidence="3 4">
    <name type="scientific">Tropilaelaps mercedesae</name>
    <dbReference type="NCBI Taxonomy" id="418985"/>
    <lineage>
        <taxon>Eukaryota</taxon>
        <taxon>Metazoa</taxon>
        <taxon>Ecdysozoa</taxon>
        <taxon>Arthropoda</taxon>
        <taxon>Chelicerata</taxon>
        <taxon>Arachnida</taxon>
        <taxon>Acari</taxon>
        <taxon>Parasitiformes</taxon>
        <taxon>Mesostigmata</taxon>
        <taxon>Gamasina</taxon>
        <taxon>Dermanyssoidea</taxon>
        <taxon>Laelapidae</taxon>
        <taxon>Tropilaelaps</taxon>
    </lineage>
</organism>
<feature type="compositionally biased region" description="Acidic residues" evidence="1">
    <location>
        <begin position="102"/>
        <end position="112"/>
    </location>
</feature>
<keyword evidence="4" id="KW-1185">Reference proteome</keyword>
<reference evidence="3 4" key="1">
    <citation type="journal article" date="2017" name="Gigascience">
        <title>Draft genome of the honey bee ectoparasitic mite, Tropilaelaps mercedesae, is shaped by the parasitic life history.</title>
        <authorList>
            <person name="Dong X."/>
            <person name="Armstrong S.D."/>
            <person name="Xia D."/>
            <person name="Makepeace B.L."/>
            <person name="Darby A.C."/>
            <person name="Kadowaki T."/>
        </authorList>
    </citation>
    <scope>NUCLEOTIDE SEQUENCE [LARGE SCALE GENOMIC DNA]</scope>
    <source>
        <strain evidence="3">Wuxi-XJTLU</strain>
    </source>
</reference>
<feature type="region of interest" description="Disordered" evidence="1">
    <location>
        <begin position="96"/>
        <end position="126"/>
    </location>
</feature>
<evidence type="ECO:0000313" key="4">
    <source>
        <dbReference type="Proteomes" id="UP000192247"/>
    </source>
</evidence>
<dbReference type="EMBL" id="MNPL01024581">
    <property type="protein sequence ID" value="OQR68468.1"/>
    <property type="molecule type" value="Genomic_DNA"/>
</dbReference>
<feature type="region of interest" description="Disordered" evidence="1">
    <location>
        <begin position="330"/>
        <end position="373"/>
    </location>
</feature>
<feature type="domain" description="AATF leucine zipper-containing" evidence="2">
    <location>
        <begin position="232"/>
        <end position="355"/>
    </location>
</feature>
<evidence type="ECO:0000256" key="1">
    <source>
        <dbReference type="SAM" id="MobiDB-lite"/>
    </source>
</evidence>
<feature type="compositionally biased region" description="Acidic residues" evidence="1">
    <location>
        <begin position="171"/>
        <end position="181"/>
    </location>
</feature>
<accession>A0A1V9X4Z6</accession>
<evidence type="ECO:0000313" key="3">
    <source>
        <dbReference type="EMBL" id="OQR68468.1"/>
    </source>
</evidence>
<dbReference type="AlphaFoldDB" id="A0A1V9X4Z6"/>
<dbReference type="Pfam" id="PF13339">
    <property type="entry name" value="AATF-Che1"/>
    <property type="match status" value="1"/>
</dbReference>
<feature type="region of interest" description="Disordered" evidence="1">
    <location>
        <begin position="156"/>
        <end position="181"/>
    </location>
</feature>
<protein>
    <submittedName>
        <fullName evidence="3">Protein AATF-like</fullName>
    </submittedName>
</protein>
<dbReference type="STRING" id="418985.A0A1V9X4Z6"/>
<name>A0A1V9X4Z6_9ACAR</name>
<dbReference type="PANTHER" id="PTHR15565:SF0">
    <property type="entry name" value="PROTEIN AATF"/>
    <property type="match status" value="1"/>
</dbReference>
<dbReference type="OrthoDB" id="5783963at2759"/>
<dbReference type="PANTHER" id="PTHR15565">
    <property type="entry name" value="AATF PROTEIN APOPTOSIS ANTAGONIZING TRANSCRIPTION FACTOR"/>
    <property type="match status" value="1"/>
</dbReference>